<dbReference type="InterPro" id="IPR012337">
    <property type="entry name" value="RNaseH-like_sf"/>
</dbReference>
<evidence type="ECO:0000313" key="4">
    <source>
        <dbReference type="WBParaSite" id="SCUD_0000449401-mRNA-1"/>
    </source>
</evidence>
<accession>A0A183JP58</accession>
<reference evidence="4" key="1">
    <citation type="submission" date="2016-06" db="UniProtKB">
        <authorList>
            <consortium name="WormBaseParasite"/>
        </authorList>
    </citation>
    <scope>IDENTIFICATION</scope>
</reference>
<dbReference type="Proteomes" id="UP000279833">
    <property type="component" value="Unassembled WGS sequence"/>
</dbReference>
<evidence type="ECO:0000313" key="3">
    <source>
        <dbReference type="Proteomes" id="UP000279833"/>
    </source>
</evidence>
<reference evidence="2 3" key="2">
    <citation type="submission" date="2018-11" db="EMBL/GenBank/DDBJ databases">
        <authorList>
            <consortium name="Pathogen Informatics"/>
        </authorList>
    </citation>
    <scope>NUCLEOTIDE SEQUENCE [LARGE SCALE GENOMIC DNA]</scope>
    <source>
        <strain evidence="2">Dakar</strain>
        <strain evidence="3">Dakar, Senegal</strain>
    </source>
</reference>
<evidence type="ECO:0000259" key="1">
    <source>
        <dbReference type="Pfam" id="PF00075"/>
    </source>
</evidence>
<dbReference type="GO" id="GO:0004523">
    <property type="term" value="F:RNA-DNA hybrid ribonuclease activity"/>
    <property type="evidence" value="ECO:0007669"/>
    <property type="project" value="InterPro"/>
</dbReference>
<dbReference type="Pfam" id="PF00075">
    <property type="entry name" value="RNase_H"/>
    <property type="match status" value="1"/>
</dbReference>
<dbReference type="InterPro" id="IPR002156">
    <property type="entry name" value="RNaseH_domain"/>
</dbReference>
<dbReference type="InterPro" id="IPR036397">
    <property type="entry name" value="RNaseH_sf"/>
</dbReference>
<organism evidence="4">
    <name type="scientific">Schistosoma curassoni</name>
    <dbReference type="NCBI Taxonomy" id="6186"/>
    <lineage>
        <taxon>Eukaryota</taxon>
        <taxon>Metazoa</taxon>
        <taxon>Spiralia</taxon>
        <taxon>Lophotrochozoa</taxon>
        <taxon>Platyhelminthes</taxon>
        <taxon>Trematoda</taxon>
        <taxon>Digenea</taxon>
        <taxon>Strigeidida</taxon>
        <taxon>Schistosomatoidea</taxon>
        <taxon>Schistosomatidae</taxon>
        <taxon>Schistosoma</taxon>
    </lineage>
</organism>
<dbReference type="AlphaFoldDB" id="A0A183JP58"/>
<evidence type="ECO:0000313" key="2">
    <source>
        <dbReference type="EMBL" id="VDO89266.1"/>
    </source>
</evidence>
<gene>
    <name evidence="2" type="ORF">SCUD_LOCUS4494</name>
</gene>
<sequence length="151" mass="17072">MELEPGTHAVICAIKQAHIGGITHLGIVTDSKFAQNCATEWGQRWARNAWKLANGEDAKLKEPVKRLLGVIAESGIEIIWTIALYHLLSNMDNLVYLLSFTIFVSVCGNNQHQLFDMSDRTTVDVTIVYIYPVDPIDFYLVKVIHVIFENR</sequence>
<dbReference type="SUPFAM" id="SSF53098">
    <property type="entry name" value="Ribonuclease H-like"/>
    <property type="match status" value="1"/>
</dbReference>
<feature type="domain" description="RNase H type-1" evidence="1">
    <location>
        <begin position="8"/>
        <end position="80"/>
    </location>
</feature>
<name>A0A183JP58_9TREM</name>
<proteinExistence type="predicted"/>
<dbReference type="Gene3D" id="3.30.420.10">
    <property type="entry name" value="Ribonuclease H-like superfamily/Ribonuclease H"/>
    <property type="match status" value="1"/>
</dbReference>
<keyword evidence="3" id="KW-1185">Reference proteome</keyword>
<dbReference type="EMBL" id="UZAK01006026">
    <property type="protein sequence ID" value="VDO89266.1"/>
    <property type="molecule type" value="Genomic_DNA"/>
</dbReference>
<dbReference type="STRING" id="6186.A0A183JP58"/>
<dbReference type="WBParaSite" id="SCUD_0000449401-mRNA-1">
    <property type="protein sequence ID" value="SCUD_0000449401-mRNA-1"/>
    <property type="gene ID" value="SCUD_0000449401"/>
</dbReference>
<dbReference type="GO" id="GO:0003676">
    <property type="term" value="F:nucleic acid binding"/>
    <property type="evidence" value="ECO:0007669"/>
    <property type="project" value="InterPro"/>
</dbReference>
<protein>
    <submittedName>
        <fullName evidence="4">RNase H domain-containing protein</fullName>
    </submittedName>
</protein>